<evidence type="ECO:0000256" key="5">
    <source>
        <dbReference type="ARBA" id="ARBA00022840"/>
    </source>
</evidence>
<evidence type="ECO:0000256" key="7">
    <source>
        <dbReference type="ARBA" id="ARBA00023065"/>
    </source>
</evidence>
<dbReference type="CDD" id="cd03259">
    <property type="entry name" value="ABC_Carb_Solutes_like"/>
    <property type="match status" value="1"/>
</dbReference>
<dbReference type="InterPro" id="IPR017871">
    <property type="entry name" value="ABC_transporter-like_CS"/>
</dbReference>
<dbReference type="PANTHER" id="PTHR42781">
    <property type="entry name" value="SPERMIDINE/PUTRESCINE IMPORT ATP-BINDING PROTEIN POTA"/>
    <property type="match status" value="1"/>
</dbReference>
<evidence type="ECO:0000313" key="11">
    <source>
        <dbReference type="Proteomes" id="UP001057998"/>
    </source>
</evidence>
<dbReference type="PROSITE" id="PS00211">
    <property type="entry name" value="ABC_TRANSPORTER_1"/>
    <property type="match status" value="1"/>
</dbReference>
<name>A0ABY5GIA4_9GAMM</name>
<dbReference type="InterPro" id="IPR050093">
    <property type="entry name" value="ABC_SmlMolc_Importer"/>
</dbReference>
<evidence type="ECO:0000256" key="3">
    <source>
        <dbReference type="ARBA" id="ARBA00022496"/>
    </source>
</evidence>
<reference evidence="10" key="1">
    <citation type="submission" date="2022-07" db="EMBL/GenBank/DDBJ databases">
        <title>Genome sequencing of Photobacterium atrarenae GJH2-4.</title>
        <authorList>
            <person name="Park S.-J."/>
        </authorList>
    </citation>
    <scope>NUCLEOTIDE SEQUENCE</scope>
    <source>
        <strain evidence="10">GJH2-4</strain>
    </source>
</reference>
<gene>
    <name evidence="10" type="ORF">NNL38_06680</name>
</gene>
<keyword evidence="3" id="KW-0410">Iron transport</keyword>
<dbReference type="InterPro" id="IPR027417">
    <property type="entry name" value="P-loop_NTPase"/>
</dbReference>
<dbReference type="PROSITE" id="PS50893">
    <property type="entry name" value="ABC_TRANSPORTER_2"/>
    <property type="match status" value="1"/>
</dbReference>
<evidence type="ECO:0000256" key="2">
    <source>
        <dbReference type="ARBA" id="ARBA00022475"/>
    </source>
</evidence>
<dbReference type="GO" id="GO:0005524">
    <property type="term" value="F:ATP binding"/>
    <property type="evidence" value="ECO:0007669"/>
    <property type="project" value="UniProtKB-KW"/>
</dbReference>
<keyword evidence="11" id="KW-1185">Reference proteome</keyword>
<keyword evidence="7" id="KW-0406">Ion transport</keyword>
<proteinExistence type="predicted"/>
<dbReference type="SUPFAM" id="SSF50331">
    <property type="entry name" value="MOP-like"/>
    <property type="match status" value="1"/>
</dbReference>
<keyword evidence="2" id="KW-1003">Cell membrane</keyword>
<keyword evidence="6" id="KW-0408">Iron</keyword>
<dbReference type="InterPro" id="IPR013611">
    <property type="entry name" value="Transp-assoc_OB_typ2"/>
</dbReference>
<dbReference type="InterPro" id="IPR003593">
    <property type="entry name" value="AAA+_ATPase"/>
</dbReference>
<keyword evidence="4" id="KW-0547">Nucleotide-binding</keyword>
<evidence type="ECO:0000256" key="6">
    <source>
        <dbReference type="ARBA" id="ARBA00023004"/>
    </source>
</evidence>
<dbReference type="RefSeq" id="WP_255390234.1">
    <property type="nucleotide sequence ID" value="NZ_CP101508.1"/>
</dbReference>
<organism evidence="10 11">
    <name type="scientific">Photobacterium atrarenae</name>
    <dbReference type="NCBI Taxonomy" id="865757"/>
    <lineage>
        <taxon>Bacteria</taxon>
        <taxon>Pseudomonadati</taxon>
        <taxon>Pseudomonadota</taxon>
        <taxon>Gammaproteobacteria</taxon>
        <taxon>Vibrionales</taxon>
        <taxon>Vibrionaceae</taxon>
        <taxon>Photobacterium</taxon>
    </lineage>
</organism>
<evidence type="ECO:0000256" key="4">
    <source>
        <dbReference type="ARBA" id="ARBA00022741"/>
    </source>
</evidence>
<dbReference type="PANTHER" id="PTHR42781:SF4">
    <property type="entry name" value="SPERMIDINE_PUTRESCINE IMPORT ATP-BINDING PROTEIN POTA"/>
    <property type="match status" value="1"/>
</dbReference>
<dbReference type="Proteomes" id="UP001057998">
    <property type="component" value="Chromosome 1"/>
</dbReference>
<dbReference type="Pfam" id="PF00005">
    <property type="entry name" value="ABC_tran"/>
    <property type="match status" value="1"/>
</dbReference>
<accession>A0ABY5GIA4</accession>
<protein>
    <submittedName>
        <fullName evidence="10">ABC transporter ATP-binding protein</fullName>
    </submittedName>
</protein>
<dbReference type="SUPFAM" id="SSF52540">
    <property type="entry name" value="P-loop containing nucleoside triphosphate hydrolases"/>
    <property type="match status" value="1"/>
</dbReference>
<dbReference type="InterPro" id="IPR008995">
    <property type="entry name" value="Mo/tungstate-bd_C_term_dom"/>
</dbReference>
<sequence>MAPFLEVNQLACRFSAQPVLKDLSFTLAQQEIACLLGPSGCGKTTLLQAIAGFIPLSHGQIRLQGCLLSTPNGLVAPEQRKIGMVFQDYALFPHLTVRDNIRFGLHHLHHSRQQQQAIIDEMLELVQIPALAGQYPHQLSYGQKQRVALARALASQPRLLLMDEPFSSLDTPLKHVLYEEIRAILHAKQITALIVTHDKNEAFALSDNIGLLLQHHIVQWDKPAALFNNPASPDVARFLGREQAIHGVVATPDQIKTELGLIRLPPERQPWHSGTPLTVFLSPEEIALHKSTRLAQGKIIQKVFMGAASLYTLRLSSGLQLRARPTNGDDFQIGEQVGVQIAARYLVAFPRGEVVPEQFVQTPQRVTSAACYSGTLNGTTHKGAALNETRWSGR</sequence>
<keyword evidence="1" id="KW-0813">Transport</keyword>
<evidence type="ECO:0000259" key="9">
    <source>
        <dbReference type="PROSITE" id="PS50893"/>
    </source>
</evidence>
<dbReference type="InterPro" id="IPR015853">
    <property type="entry name" value="ABC_transpr_FbpC"/>
</dbReference>
<evidence type="ECO:0000313" key="10">
    <source>
        <dbReference type="EMBL" id="UTV28911.1"/>
    </source>
</evidence>
<dbReference type="Gene3D" id="3.40.50.300">
    <property type="entry name" value="P-loop containing nucleotide triphosphate hydrolases"/>
    <property type="match status" value="1"/>
</dbReference>
<dbReference type="SMART" id="SM00382">
    <property type="entry name" value="AAA"/>
    <property type="match status" value="1"/>
</dbReference>
<feature type="domain" description="ABC transporter" evidence="9">
    <location>
        <begin position="5"/>
        <end position="239"/>
    </location>
</feature>
<keyword evidence="5 10" id="KW-0067">ATP-binding</keyword>
<keyword evidence="8" id="KW-0472">Membrane</keyword>
<dbReference type="EMBL" id="CP101508">
    <property type="protein sequence ID" value="UTV28911.1"/>
    <property type="molecule type" value="Genomic_DNA"/>
</dbReference>
<evidence type="ECO:0000256" key="1">
    <source>
        <dbReference type="ARBA" id="ARBA00022448"/>
    </source>
</evidence>
<dbReference type="Pfam" id="PF08402">
    <property type="entry name" value="TOBE_2"/>
    <property type="match status" value="1"/>
</dbReference>
<dbReference type="InterPro" id="IPR003439">
    <property type="entry name" value="ABC_transporter-like_ATP-bd"/>
</dbReference>
<evidence type="ECO:0000256" key="8">
    <source>
        <dbReference type="ARBA" id="ARBA00023136"/>
    </source>
</evidence>